<dbReference type="PANTHER" id="PTHR48081">
    <property type="entry name" value="AB HYDROLASE SUPERFAMILY PROTEIN C4A8.06C"/>
    <property type="match status" value="1"/>
</dbReference>
<keyword evidence="1" id="KW-0378">Hydrolase</keyword>
<dbReference type="InterPro" id="IPR029058">
    <property type="entry name" value="AB_hydrolase_fold"/>
</dbReference>
<name>A0AAD9SV47_9HELO</name>
<dbReference type="InterPro" id="IPR050300">
    <property type="entry name" value="GDXG_lipolytic_enzyme"/>
</dbReference>
<evidence type="ECO:0000313" key="4">
    <source>
        <dbReference type="Proteomes" id="UP001285354"/>
    </source>
</evidence>
<evidence type="ECO:0000256" key="1">
    <source>
        <dbReference type="ARBA" id="ARBA00022801"/>
    </source>
</evidence>
<dbReference type="Proteomes" id="UP001285354">
    <property type="component" value="Unassembled WGS sequence"/>
</dbReference>
<dbReference type="GO" id="GO:0016787">
    <property type="term" value="F:hydrolase activity"/>
    <property type="evidence" value="ECO:0007669"/>
    <property type="project" value="UniProtKB-KW"/>
</dbReference>
<dbReference type="AlphaFoldDB" id="A0AAD9SV47"/>
<dbReference type="SUPFAM" id="SSF53474">
    <property type="entry name" value="alpha/beta-Hydrolases"/>
    <property type="match status" value="1"/>
</dbReference>
<evidence type="ECO:0000313" key="3">
    <source>
        <dbReference type="EMBL" id="KAK2623542.1"/>
    </source>
</evidence>
<keyword evidence="4" id="KW-1185">Reference proteome</keyword>
<organism evidence="3 4">
    <name type="scientific">Diplocarpon rosae</name>
    <dbReference type="NCBI Taxonomy" id="946125"/>
    <lineage>
        <taxon>Eukaryota</taxon>
        <taxon>Fungi</taxon>
        <taxon>Dikarya</taxon>
        <taxon>Ascomycota</taxon>
        <taxon>Pezizomycotina</taxon>
        <taxon>Leotiomycetes</taxon>
        <taxon>Helotiales</taxon>
        <taxon>Drepanopezizaceae</taxon>
        <taxon>Diplocarpon</taxon>
    </lineage>
</organism>
<sequence length="335" mass="36905">MASTSSIRVENRQGRSVANAAAQHLIKPFAPLILKPGDRQPAGSPRLTPHPSADGRCTIREWQKADTWIYTFSQVGEREGELVSRPRHLIYYFAGGGFRGAPTKEHWLFCAELCQQLPEYQINLISSPLAPNSPASSALPHLERLYDTLACQSRDENSRITLLGDSSGGNVALVLALYAASEYLKMKMQSPRGLCPVAAVMAICPAVDLRNEHPDIDRIQAHDPVLSRKTIEEVGDGWRVELSAADPRVSPALADLTLFQRAGVKVDGLTAGYDVLTPDALRFRDKLAEAGVDGDWLHWEKQMHCFPLMSAFHVHEGVAGKDWMVDVLRGNLQHG</sequence>
<gene>
    <name evidence="3" type="ORF">QTJ16_007096</name>
</gene>
<evidence type="ECO:0000259" key="2">
    <source>
        <dbReference type="Pfam" id="PF07859"/>
    </source>
</evidence>
<dbReference type="Pfam" id="PF07859">
    <property type="entry name" value="Abhydrolase_3"/>
    <property type="match status" value="1"/>
</dbReference>
<feature type="domain" description="Alpha/beta hydrolase fold-3" evidence="2">
    <location>
        <begin position="91"/>
        <end position="307"/>
    </location>
</feature>
<dbReference type="EMBL" id="JAUBYV010000013">
    <property type="protein sequence ID" value="KAK2623542.1"/>
    <property type="molecule type" value="Genomic_DNA"/>
</dbReference>
<dbReference type="PANTHER" id="PTHR48081:SF8">
    <property type="entry name" value="ALPHA_BETA HYDROLASE FOLD-3 DOMAIN-CONTAINING PROTEIN-RELATED"/>
    <property type="match status" value="1"/>
</dbReference>
<comment type="caution">
    <text evidence="3">The sequence shown here is derived from an EMBL/GenBank/DDBJ whole genome shotgun (WGS) entry which is preliminary data.</text>
</comment>
<reference evidence="3" key="1">
    <citation type="submission" date="2023-06" db="EMBL/GenBank/DDBJ databases">
        <title>Draft genome of Marssonina rosae.</title>
        <authorList>
            <person name="Cheng Q."/>
        </authorList>
    </citation>
    <scope>NUCLEOTIDE SEQUENCE</scope>
    <source>
        <strain evidence="3">R4</strain>
    </source>
</reference>
<protein>
    <recommendedName>
        <fullName evidence="2">Alpha/beta hydrolase fold-3 domain-containing protein</fullName>
    </recommendedName>
</protein>
<proteinExistence type="predicted"/>
<accession>A0AAD9SV47</accession>
<dbReference type="InterPro" id="IPR013094">
    <property type="entry name" value="AB_hydrolase_3"/>
</dbReference>
<dbReference type="Gene3D" id="3.40.50.1820">
    <property type="entry name" value="alpha/beta hydrolase"/>
    <property type="match status" value="1"/>
</dbReference>